<name>A0A1D2MHU6_ORCCI</name>
<keyword evidence="2" id="KW-1133">Transmembrane helix</keyword>
<evidence type="ECO:0000259" key="3">
    <source>
        <dbReference type="PROSITE" id="PS50954"/>
    </source>
</evidence>
<keyword evidence="5" id="KW-1185">Reference proteome</keyword>
<feature type="region of interest" description="Disordered" evidence="1">
    <location>
        <begin position="101"/>
        <end position="197"/>
    </location>
</feature>
<protein>
    <recommendedName>
        <fullName evidence="3">LEM domain-containing protein</fullName>
    </recommendedName>
</protein>
<dbReference type="Proteomes" id="UP000094527">
    <property type="component" value="Unassembled WGS sequence"/>
</dbReference>
<gene>
    <name evidence="4" type="ORF">Ocin01_14137</name>
</gene>
<dbReference type="Pfam" id="PF03020">
    <property type="entry name" value="LEM"/>
    <property type="match status" value="1"/>
</dbReference>
<feature type="transmembrane region" description="Helical" evidence="2">
    <location>
        <begin position="244"/>
        <end position="264"/>
    </location>
</feature>
<dbReference type="PROSITE" id="PS50954">
    <property type="entry name" value="LEM"/>
    <property type="match status" value="1"/>
</dbReference>
<dbReference type="SMART" id="SM00540">
    <property type="entry name" value="LEM"/>
    <property type="match status" value="1"/>
</dbReference>
<keyword evidence="2" id="KW-0812">Transmembrane</keyword>
<keyword evidence="2" id="KW-0472">Membrane</keyword>
<dbReference type="SUPFAM" id="SSF63451">
    <property type="entry name" value="LEM domain"/>
    <property type="match status" value="1"/>
</dbReference>
<reference evidence="4 5" key="1">
    <citation type="journal article" date="2016" name="Genome Biol. Evol.">
        <title>Gene Family Evolution Reflects Adaptation to Soil Environmental Stressors in the Genome of the Collembolan Orchesella cincta.</title>
        <authorList>
            <person name="Faddeeva-Vakhrusheva A."/>
            <person name="Derks M.F."/>
            <person name="Anvar S.Y."/>
            <person name="Agamennone V."/>
            <person name="Suring W."/>
            <person name="Smit S."/>
            <person name="van Straalen N.M."/>
            <person name="Roelofs D."/>
        </authorList>
    </citation>
    <scope>NUCLEOTIDE SEQUENCE [LARGE SCALE GENOMIC DNA]</scope>
    <source>
        <tissue evidence="4">Mixed pool</tissue>
    </source>
</reference>
<evidence type="ECO:0000313" key="5">
    <source>
        <dbReference type="Proteomes" id="UP000094527"/>
    </source>
</evidence>
<evidence type="ECO:0000313" key="4">
    <source>
        <dbReference type="EMBL" id="ODM92545.1"/>
    </source>
</evidence>
<dbReference type="InterPro" id="IPR011015">
    <property type="entry name" value="LEM/LEM-like_dom_sf"/>
</dbReference>
<organism evidence="4 5">
    <name type="scientific">Orchesella cincta</name>
    <name type="common">Springtail</name>
    <name type="synonym">Podura cincta</name>
    <dbReference type="NCBI Taxonomy" id="48709"/>
    <lineage>
        <taxon>Eukaryota</taxon>
        <taxon>Metazoa</taxon>
        <taxon>Ecdysozoa</taxon>
        <taxon>Arthropoda</taxon>
        <taxon>Hexapoda</taxon>
        <taxon>Collembola</taxon>
        <taxon>Entomobryomorpha</taxon>
        <taxon>Entomobryoidea</taxon>
        <taxon>Orchesellidae</taxon>
        <taxon>Orchesellinae</taxon>
        <taxon>Orchesella</taxon>
    </lineage>
</organism>
<accession>A0A1D2MHU6</accession>
<sequence length="304" mass="33703">MFISDDIHRLVVNLGYESRREKWVARLSDRNLFDALTACDRNVGPVLDSTRDLYRKMLIDLLKTGSTSQIVESIDNHLGSNQVALEHWEKTGMQSYRLTADDRSTDDEGDKSDKSSNAGSDVGSRRRTPTPSRGLSYASALSRESRAAAEEEFVRESTPPVTIPRTPRKLSSPLSAPSWPDLGAASAAEQEKKTESCQIKTGSFDDGFELRKREKGGSQVRECTKDVQGNSETGRSGQAHVSNLKILILALICGFSIFFAIFYYRENFYGSGPSQAEIEMEPGFKDELDYLIEQVNNIGGAEQA</sequence>
<dbReference type="EMBL" id="LJIJ01001204">
    <property type="protein sequence ID" value="ODM92545.1"/>
    <property type="molecule type" value="Genomic_DNA"/>
</dbReference>
<feature type="compositionally biased region" description="Basic and acidic residues" evidence="1">
    <location>
        <begin position="143"/>
        <end position="155"/>
    </location>
</feature>
<dbReference type="Gene3D" id="1.10.720.40">
    <property type="match status" value="1"/>
</dbReference>
<dbReference type="AlphaFoldDB" id="A0A1D2MHU6"/>
<evidence type="ECO:0000256" key="2">
    <source>
        <dbReference type="SAM" id="Phobius"/>
    </source>
</evidence>
<comment type="caution">
    <text evidence="4">The sequence shown here is derived from an EMBL/GenBank/DDBJ whole genome shotgun (WGS) entry which is preliminary data.</text>
</comment>
<dbReference type="OrthoDB" id="6363067at2759"/>
<dbReference type="InterPro" id="IPR003887">
    <property type="entry name" value="LEM_dom"/>
</dbReference>
<feature type="domain" description="LEM" evidence="3">
    <location>
        <begin position="21"/>
        <end position="65"/>
    </location>
</feature>
<proteinExistence type="predicted"/>
<evidence type="ECO:0000256" key="1">
    <source>
        <dbReference type="SAM" id="MobiDB-lite"/>
    </source>
</evidence>